<evidence type="ECO:0000313" key="1">
    <source>
        <dbReference type="EMBL" id="EAU56089.1"/>
    </source>
</evidence>
<gene>
    <name evidence="1" type="ORF">SPV1_04693</name>
</gene>
<evidence type="ECO:0008006" key="3">
    <source>
        <dbReference type="Google" id="ProtNLM"/>
    </source>
</evidence>
<reference evidence="1 2" key="1">
    <citation type="submission" date="2006-09" db="EMBL/GenBank/DDBJ databases">
        <authorList>
            <person name="Emerson D."/>
            <person name="Ferriera S."/>
            <person name="Johnson J."/>
            <person name="Kravitz S."/>
            <person name="Halpern A."/>
            <person name="Remington K."/>
            <person name="Beeson K."/>
            <person name="Tran B."/>
            <person name="Rogers Y.-H."/>
            <person name="Friedman R."/>
            <person name="Venter J.C."/>
        </authorList>
    </citation>
    <scope>NUCLEOTIDE SEQUENCE [LARGE SCALE GENOMIC DNA]</scope>
    <source>
        <strain evidence="1 2">PV-1</strain>
    </source>
</reference>
<accession>Q0F352</accession>
<keyword evidence="2" id="KW-1185">Reference proteome</keyword>
<comment type="caution">
    <text evidence="1">The sequence shown here is derived from an EMBL/GenBank/DDBJ whole genome shotgun (WGS) entry which is preliminary data.</text>
</comment>
<dbReference type="eggNOG" id="COG5340">
    <property type="taxonomic scope" value="Bacteria"/>
</dbReference>
<dbReference type="HOGENOM" id="CLU_089333_0_1_0"/>
<protein>
    <recommendedName>
        <fullName evidence="3">Transcriptional regulator</fullName>
    </recommendedName>
</protein>
<dbReference type="Proteomes" id="UP000005297">
    <property type="component" value="Unassembled WGS sequence"/>
</dbReference>
<evidence type="ECO:0000313" key="2">
    <source>
        <dbReference type="Proteomes" id="UP000005297"/>
    </source>
</evidence>
<dbReference type="EMBL" id="AATS01000001">
    <property type="protein sequence ID" value="EAU56089.1"/>
    <property type="molecule type" value="Genomic_DNA"/>
</dbReference>
<dbReference type="AlphaFoldDB" id="Q0F352"/>
<proteinExistence type="predicted"/>
<dbReference type="InParanoid" id="Q0F352"/>
<organism evidence="1 2">
    <name type="scientific">Mariprofundus ferrooxydans PV-1</name>
    <dbReference type="NCBI Taxonomy" id="314345"/>
    <lineage>
        <taxon>Bacteria</taxon>
        <taxon>Pseudomonadati</taxon>
        <taxon>Pseudomonadota</taxon>
        <taxon>Candidatius Mariprofundia</taxon>
        <taxon>Mariprofundales</taxon>
        <taxon>Mariprofundaceae</taxon>
        <taxon>Mariprofundus</taxon>
    </lineage>
</organism>
<dbReference type="STRING" id="314344.AL013_12215"/>
<name>Q0F352_9PROT</name>
<sequence>MAANAELSEKQTVVEVCKRIPKGTVCLLSALAMHELTTQAPFEVWLAIDRKDWLPQVKDLPIRIVRFSGDALKSGIEHRVIDGVSIPVYNPAKTVADCFKYRNKIGLDVAIEALKDGWKARKFTMDEIQKYAVICRVQNVMRPYLETLIA</sequence>